<protein>
    <submittedName>
        <fullName evidence="2">Uncharacterized protein</fullName>
    </submittedName>
</protein>
<gene>
    <name evidence="2" type="ORF">H8B06_18030</name>
</gene>
<sequence>MYRRRSCRGRQTARDVRRLSALPRWPVNAHIGATASLRGAASDQIPTASRSRGTAKRRESVPLGRFPVYSQRRQIALSAHRLTFLTLSCNAR</sequence>
<evidence type="ECO:0000256" key="1">
    <source>
        <dbReference type="SAM" id="MobiDB-lite"/>
    </source>
</evidence>
<keyword evidence="3" id="KW-1185">Reference proteome</keyword>
<proteinExistence type="predicted"/>
<dbReference type="RefSeq" id="WP_190995588.1">
    <property type="nucleotide sequence ID" value="NZ_JACOIK010000014.1"/>
</dbReference>
<evidence type="ECO:0000313" key="2">
    <source>
        <dbReference type="EMBL" id="MBD1434730.1"/>
    </source>
</evidence>
<dbReference type="EMBL" id="JACOIK010000014">
    <property type="protein sequence ID" value="MBD1434730.1"/>
    <property type="molecule type" value="Genomic_DNA"/>
</dbReference>
<dbReference type="Proteomes" id="UP000602759">
    <property type="component" value="Unassembled WGS sequence"/>
</dbReference>
<organism evidence="2 3">
    <name type="scientific">Sphingobacterium micropteri</name>
    <dbReference type="NCBI Taxonomy" id="2763501"/>
    <lineage>
        <taxon>Bacteria</taxon>
        <taxon>Pseudomonadati</taxon>
        <taxon>Bacteroidota</taxon>
        <taxon>Sphingobacteriia</taxon>
        <taxon>Sphingobacteriales</taxon>
        <taxon>Sphingobacteriaceae</taxon>
        <taxon>Sphingobacterium</taxon>
    </lineage>
</organism>
<evidence type="ECO:0000313" key="3">
    <source>
        <dbReference type="Proteomes" id="UP000602759"/>
    </source>
</evidence>
<accession>A0ABR7YTX1</accession>
<reference evidence="2 3" key="1">
    <citation type="submission" date="2020-08" db="EMBL/GenBank/DDBJ databases">
        <title>Sphingobacterium sp. DN00404 isolated from aquaculture water.</title>
        <authorList>
            <person name="Zhang M."/>
        </authorList>
    </citation>
    <scope>NUCLEOTIDE SEQUENCE [LARGE SCALE GENOMIC DNA]</scope>
    <source>
        <strain evidence="2 3">DN00404</strain>
    </source>
</reference>
<comment type="caution">
    <text evidence="2">The sequence shown here is derived from an EMBL/GenBank/DDBJ whole genome shotgun (WGS) entry which is preliminary data.</text>
</comment>
<feature type="region of interest" description="Disordered" evidence="1">
    <location>
        <begin position="38"/>
        <end position="59"/>
    </location>
</feature>
<name>A0ABR7YTX1_9SPHI</name>